<dbReference type="OrthoDB" id="3186697at2"/>
<evidence type="ECO:0000256" key="2">
    <source>
        <dbReference type="SAM" id="Phobius"/>
    </source>
</evidence>
<dbReference type="EMBL" id="AP019367">
    <property type="protein sequence ID" value="BBH49511.1"/>
    <property type="molecule type" value="Genomic_DNA"/>
</dbReference>
<keyword evidence="2" id="KW-0812">Transmembrane</keyword>
<dbReference type="AlphaFoldDB" id="A0A3G9JVM2"/>
<dbReference type="GeneID" id="88848239"/>
<name>A0A3G9JVM2_9ACTN</name>
<protein>
    <submittedName>
        <fullName evidence="3">Uncharacterized protein</fullName>
    </submittedName>
</protein>
<evidence type="ECO:0000313" key="3">
    <source>
        <dbReference type="EMBL" id="BBH49511.1"/>
    </source>
</evidence>
<proteinExistence type="predicted"/>
<feature type="compositionally biased region" description="Basic and acidic residues" evidence="1">
    <location>
        <begin position="27"/>
        <end position="43"/>
    </location>
</feature>
<feature type="compositionally biased region" description="Acidic residues" evidence="1">
    <location>
        <begin position="1"/>
        <end position="15"/>
    </location>
</feature>
<keyword evidence="2" id="KW-1133">Transmembrane helix</keyword>
<accession>A0A3G9JVM2</accession>
<keyword evidence="4" id="KW-1185">Reference proteome</keyword>
<dbReference type="RefSeq" id="WP_126420668.1">
    <property type="nucleotide sequence ID" value="NZ_AP019367.1"/>
</dbReference>
<feature type="transmembrane region" description="Helical" evidence="2">
    <location>
        <begin position="126"/>
        <end position="147"/>
    </location>
</feature>
<feature type="region of interest" description="Disordered" evidence="1">
    <location>
        <begin position="1"/>
        <end position="94"/>
    </location>
</feature>
<dbReference type="KEGG" id="pcat:Pcatena_00980"/>
<evidence type="ECO:0000313" key="4">
    <source>
        <dbReference type="Proteomes" id="UP000273154"/>
    </source>
</evidence>
<dbReference type="Proteomes" id="UP000273154">
    <property type="component" value="Chromosome"/>
</dbReference>
<keyword evidence="2" id="KW-0472">Membrane</keyword>
<evidence type="ECO:0000256" key="1">
    <source>
        <dbReference type="SAM" id="MobiDB-lite"/>
    </source>
</evidence>
<reference evidence="4" key="1">
    <citation type="submission" date="2018-11" db="EMBL/GenBank/DDBJ databases">
        <title>Comparative genomics of Parolsenella catena and Libanicoccus massiliensis: Reclassification of Libanicoccus massiliensis as Parolsenella massiliensis comb. nov.</title>
        <authorList>
            <person name="Sakamoto M."/>
            <person name="Ikeyama N."/>
            <person name="Murakami T."/>
            <person name="Mori H."/>
            <person name="Yuki M."/>
            <person name="Ohkuma M."/>
        </authorList>
    </citation>
    <scope>NUCLEOTIDE SEQUENCE [LARGE SCALE GENOMIC DNA]</scope>
    <source>
        <strain evidence="4">JCM 31932</strain>
    </source>
</reference>
<feature type="compositionally biased region" description="Polar residues" evidence="1">
    <location>
        <begin position="63"/>
        <end position="78"/>
    </location>
</feature>
<gene>
    <name evidence="3" type="ORF">Pcatena_00980</name>
</gene>
<sequence>MGTDDMNELEPEEPTFEQASQEAPVSEAREEHEPAPRPAYVREPRHHKSQPPVNDVQADETYDNQYSHESGYTLSTRNRMSRGAYRSARSQETKVRQELKYGQYLSVPKGSREIFGSRERQQRRTIATVAVVVAVIAIVALLVVLLLQ</sequence>
<organism evidence="3 4">
    <name type="scientific">Parolsenella catena</name>
    <dbReference type="NCBI Taxonomy" id="2003188"/>
    <lineage>
        <taxon>Bacteria</taxon>
        <taxon>Bacillati</taxon>
        <taxon>Actinomycetota</taxon>
        <taxon>Coriobacteriia</taxon>
        <taxon>Coriobacteriales</taxon>
        <taxon>Atopobiaceae</taxon>
        <taxon>Parolsenella</taxon>
    </lineage>
</organism>